<reference evidence="4" key="1">
    <citation type="submission" date="2017-02" db="UniProtKB">
        <authorList>
            <consortium name="WormBaseParasite"/>
        </authorList>
    </citation>
    <scope>IDENTIFICATION</scope>
</reference>
<dbReference type="Gene3D" id="2.60.40.10">
    <property type="entry name" value="Immunoglobulins"/>
    <property type="match status" value="1"/>
</dbReference>
<reference evidence="2 3" key="2">
    <citation type="submission" date="2018-11" db="EMBL/GenBank/DDBJ databases">
        <authorList>
            <consortium name="Pathogen Informatics"/>
        </authorList>
    </citation>
    <scope>NUCLEOTIDE SEQUENCE [LARGE SCALE GENOMIC DNA]</scope>
</reference>
<dbReference type="CDD" id="cd00063">
    <property type="entry name" value="FN3"/>
    <property type="match status" value="1"/>
</dbReference>
<dbReference type="PROSITE" id="PS50853">
    <property type="entry name" value="FN3"/>
    <property type="match status" value="1"/>
</dbReference>
<dbReference type="InterPro" id="IPR036116">
    <property type="entry name" value="FN3_sf"/>
</dbReference>
<keyword evidence="3" id="KW-1185">Reference proteome</keyword>
<dbReference type="AlphaFoldDB" id="A0A0R3XD76"/>
<feature type="domain" description="Fibronectin type-III" evidence="1">
    <location>
        <begin position="1"/>
        <end position="100"/>
    </location>
</feature>
<name>A0A0R3XD76_HYDTA</name>
<dbReference type="InterPro" id="IPR013783">
    <property type="entry name" value="Ig-like_fold"/>
</dbReference>
<proteinExistence type="predicted"/>
<evidence type="ECO:0000313" key="2">
    <source>
        <dbReference type="EMBL" id="VDM36656.1"/>
    </source>
</evidence>
<evidence type="ECO:0000313" key="4">
    <source>
        <dbReference type="WBParaSite" id="TTAC_0001150301-mRNA-1"/>
    </source>
</evidence>
<gene>
    <name evidence="2" type="ORF">TTAC_LOCUS11486</name>
</gene>
<dbReference type="SUPFAM" id="SSF49265">
    <property type="entry name" value="Fibronectin type III"/>
    <property type="match status" value="1"/>
</dbReference>
<accession>A0A0R3XD76</accession>
<dbReference type="Proteomes" id="UP000274429">
    <property type="component" value="Unassembled WGS sequence"/>
</dbReference>
<evidence type="ECO:0000259" key="1">
    <source>
        <dbReference type="PROSITE" id="PS50853"/>
    </source>
</evidence>
<dbReference type="EMBL" id="UYWX01024419">
    <property type="protein sequence ID" value="VDM36656.1"/>
    <property type="molecule type" value="Genomic_DNA"/>
</dbReference>
<dbReference type="WBParaSite" id="TTAC_0001150301-mRNA-1">
    <property type="protein sequence ID" value="TTAC_0001150301-mRNA-1"/>
    <property type="gene ID" value="TTAC_0001150301"/>
</dbReference>
<dbReference type="InterPro" id="IPR003961">
    <property type="entry name" value="FN3_dom"/>
</dbReference>
<evidence type="ECO:0000313" key="3">
    <source>
        <dbReference type="Proteomes" id="UP000274429"/>
    </source>
</evidence>
<protein>
    <submittedName>
        <fullName evidence="4">Fibronectin type-III domain-containing protein</fullName>
    </submittedName>
</protein>
<organism evidence="4">
    <name type="scientific">Hydatigena taeniaeformis</name>
    <name type="common">Feline tapeworm</name>
    <name type="synonym">Taenia taeniaeformis</name>
    <dbReference type="NCBI Taxonomy" id="6205"/>
    <lineage>
        <taxon>Eukaryota</taxon>
        <taxon>Metazoa</taxon>
        <taxon>Spiralia</taxon>
        <taxon>Lophotrochozoa</taxon>
        <taxon>Platyhelminthes</taxon>
        <taxon>Cestoda</taxon>
        <taxon>Eucestoda</taxon>
        <taxon>Cyclophyllidea</taxon>
        <taxon>Taeniidae</taxon>
        <taxon>Hydatigera</taxon>
    </lineage>
</organism>
<sequence>MRKPTFEAAYSGYDQDMLLSIHNPKEVRGQFGGFEVFMESGDSGAQVSWRSVANLTATERQYTIRDLKPLTTYLVTVRGLELSYGFSVLADPVNVTAFDPVQHNACPFPIHCQTH</sequence>